<keyword evidence="2" id="KW-1185">Reference proteome</keyword>
<accession>A0A392NGB7</accession>
<organism evidence="1 2">
    <name type="scientific">Trifolium medium</name>
    <dbReference type="NCBI Taxonomy" id="97028"/>
    <lineage>
        <taxon>Eukaryota</taxon>
        <taxon>Viridiplantae</taxon>
        <taxon>Streptophyta</taxon>
        <taxon>Embryophyta</taxon>
        <taxon>Tracheophyta</taxon>
        <taxon>Spermatophyta</taxon>
        <taxon>Magnoliopsida</taxon>
        <taxon>eudicotyledons</taxon>
        <taxon>Gunneridae</taxon>
        <taxon>Pentapetalae</taxon>
        <taxon>rosids</taxon>
        <taxon>fabids</taxon>
        <taxon>Fabales</taxon>
        <taxon>Fabaceae</taxon>
        <taxon>Papilionoideae</taxon>
        <taxon>50 kb inversion clade</taxon>
        <taxon>NPAAA clade</taxon>
        <taxon>Hologalegina</taxon>
        <taxon>IRL clade</taxon>
        <taxon>Trifolieae</taxon>
        <taxon>Trifolium</taxon>
    </lineage>
</organism>
<protein>
    <submittedName>
        <fullName evidence="1">Uncharacterized protein</fullName>
    </submittedName>
</protein>
<dbReference type="Proteomes" id="UP000265520">
    <property type="component" value="Unassembled WGS sequence"/>
</dbReference>
<feature type="non-terminal residue" evidence="1">
    <location>
        <position position="1"/>
    </location>
</feature>
<sequence>SLLDCQRDGCRGNEIYQGSADLNSFINTEHNPIIGHTLVVIDGGIVPKRFIHMGDKKRKRAMDCPEQAGGGKR</sequence>
<dbReference type="EMBL" id="LXQA010037100">
    <property type="protein sequence ID" value="MCH98239.1"/>
    <property type="molecule type" value="Genomic_DNA"/>
</dbReference>
<name>A0A392NGB7_9FABA</name>
<reference evidence="1 2" key="1">
    <citation type="journal article" date="2018" name="Front. Plant Sci.">
        <title>Red Clover (Trifolium pratense) and Zigzag Clover (T. medium) - A Picture of Genomic Similarities and Differences.</title>
        <authorList>
            <person name="Dluhosova J."/>
            <person name="Istvanek J."/>
            <person name="Nedelnik J."/>
            <person name="Repkova J."/>
        </authorList>
    </citation>
    <scope>NUCLEOTIDE SEQUENCE [LARGE SCALE GENOMIC DNA]</scope>
    <source>
        <strain evidence="2">cv. 10/8</strain>
        <tissue evidence="1">Leaf</tissue>
    </source>
</reference>
<proteinExistence type="predicted"/>
<evidence type="ECO:0000313" key="1">
    <source>
        <dbReference type="EMBL" id="MCH98239.1"/>
    </source>
</evidence>
<evidence type="ECO:0000313" key="2">
    <source>
        <dbReference type="Proteomes" id="UP000265520"/>
    </source>
</evidence>
<dbReference type="AlphaFoldDB" id="A0A392NGB7"/>
<comment type="caution">
    <text evidence="1">The sequence shown here is derived from an EMBL/GenBank/DDBJ whole genome shotgun (WGS) entry which is preliminary data.</text>
</comment>